<dbReference type="AlphaFoldDB" id="A0A0M3HUT9"/>
<name>A0A0M3HUT9_ASCLU</name>
<sequence>MNFSASFQSIVAVRMVKFFERSRYLISRESHCFDGVLFNGNFVEVIPTSDCYFTPYQLAEKFAACLAPAVLSVKAG</sequence>
<organism evidence="1 2">
    <name type="scientific">Ascaris lumbricoides</name>
    <name type="common">Giant roundworm</name>
    <dbReference type="NCBI Taxonomy" id="6252"/>
    <lineage>
        <taxon>Eukaryota</taxon>
        <taxon>Metazoa</taxon>
        <taxon>Ecdysozoa</taxon>
        <taxon>Nematoda</taxon>
        <taxon>Chromadorea</taxon>
        <taxon>Rhabditida</taxon>
        <taxon>Spirurina</taxon>
        <taxon>Ascaridomorpha</taxon>
        <taxon>Ascaridoidea</taxon>
        <taxon>Ascarididae</taxon>
        <taxon>Ascaris</taxon>
    </lineage>
</organism>
<accession>A0A0M3HUT9</accession>
<proteinExistence type="predicted"/>
<reference evidence="2" key="1">
    <citation type="submission" date="2017-02" db="UniProtKB">
        <authorList>
            <consortium name="WormBaseParasite"/>
        </authorList>
    </citation>
    <scope>IDENTIFICATION</scope>
</reference>
<protein>
    <submittedName>
        <fullName evidence="2">Aminodeoxychorismate synthase</fullName>
    </submittedName>
</protein>
<evidence type="ECO:0000313" key="1">
    <source>
        <dbReference type="Proteomes" id="UP000036681"/>
    </source>
</evidence>
<evidence type="ECO:0000313" key="2">
    <source>
        <dbReference type="WBParaSite" id="ALUE_0000661001-mRNA-1"/>
    </source>
</evidence>
<dbReference type="Proteomes" id="UP000036681">
    <property type="component" value="Unplaced"/>
</dbReference>
<dbReference type="WBParaSite" id="ALUE_0000661001-mRNA-1">
    <property type="protein sequence ID" value="ALUE_0000661001-mRNA-1"/>
    <property type="gene ID" value="ALUE_0000661001"/>
</dbReference>
<keyword evidence="1" id="KW-1185">Reference proteome</keyword>